<organism evidence="1 2">
    <name type="scientific">Barrientosiimonas humi</name>
    <dbReference type="NCBI Taxonomy" id="999931"/>
    <lineage>
        <taxon>Bacteria</taxon>
        <taxon>Bacillati</taxon>
        <taxon>Actinomycetota</taxon>
        <taxon>Actinomycetes</taxon>
        <taxon>Micrococcales</taxon>
        <taxon>Dermacoccaceae</taxon>
        <taxon>Barrientosiimonas</taxon>
    </lineage>
</organism>
<gene>
    <name evidence="1" type="ORF">FB554_3118</name>
</gene>
<name>A0A542XGK4_9MICO</name>
<protein>
    <submittedName>
        <fullName evidence="1">Uncharacterized protein DUF664</fullName>
    </submittedName>
</protein>
<sequence length="183" mass="20240">MNVDPQIRTERDELLAFVAEQIQALRNAASGLSESQARETPTRSALSIGGLLKHAVYVFDTAQHRLDHPDGRLSPEDYERLLPAFEASFALTEDESLDGMLAEFDRKATGYLATLAGLDPDAEINEPAAPWFGRPDPTPVRTRFYLLHQIEELARHAGHADIVREQLDGKTAYDLFPDAAQAG</sequence>
<dbReference type="AlphaFoldDB" id="A0A542XGK4"/>
<evidence type="ECO:0000313" key="1">
    <source>
        <dbReference type="EMBL" id="TQL34935.1"/>
    </source>
</evidence>
<reference evidence="1 2" key="1">
    <citation type="submission" date="2019-06" db="EMBL/GenBank/DDBJ databases">
        <title>Sequencing the genomes of 1000 actinobacteria strains.</title>
        <authorList>
            <person name="Klenk H.-P."/>
        </authorList>
    </citation>
    <scope>NUCLEOTIDE SEQUENCE [LARGE SCALE GENOMIC DNA]</scope>
    <source>
        <strain evidence="1 2">DSM 24617</strain>
    </source>
</reference>
<accession>A0A542XGK4</accession>
<dbReference type="Proteomes" id="UP000318336">
    <property type="component" value="Unassembled WGS sequence"/>
</dbReference>
<dbReference type="OrthoDB" id="4548523at2"/>
<dbReference type="SUPFAM" id="SSF109854">
    <property type="entry name" value="DinB/YfiT-like putative metalloenzymes"/>
    <property type="match status" value="1"/>
</dbReference>
<proteinExistence type="predicted"/>
<comment type="caution">
    <text evidence="1">The sequence shown here is derived from an EMBL/GenBank/DDBJ whole genome shotgun (WGS) entry which is preliminary data.</text>
</comment>
<dbReference type="InterPro" id="IPR007061">
    <property type="entry name" value="MST-like"/>
</dbReference>
<keyword evidence="2" id="KW-1185">Reference proteome</keyword>
<dbReference type="Gene3D" id="1.20.120.450">
    <property type="entry name" value="dinb family like domain"/>
    <property type="match status" value="1"/>
</dbReference>
<dbReference type="Pfam" id="PF04978">
    <property type="entry name" value="MST"/>
    <property type="match status" value="1"/>
</dbReference>
<evidence type="ECO:0000313" key="2">
    <source>
        <dbReference type="Proteomes" id="UP000318336"/>
    </source>
</evidence>
<dbReference type="EMBL" id="VFOK01000001">
    <property type="protein sequence ID" value="TQL34935.1"/>
    <property type="molecule type" value="Genomic_DNA"/>
</dbReference>
<dbReference type="RefSeq" id="WP_142007275.1">
    <property type="nucleotide sequence ID" value="NZ_CAJTBP010000001.1"/>
</dbReference>
<dbReference type="InterPro" id="IPR034660">
    <property type="entry name" value="DinB/YfiT-like"/>
</dbReference>